<dbReference type="EMBL" id="JAAGVY010000005">
    <property type="protein sequence ID" value="NEN22751.1"/>
    <property type="molecule type" value="Genomic_DNA"/>
</dbReference>
<dbReference type="Proteomes" id="UP000486602">
    <property type="component" value="Unassembled WGS sequence"/>
</dbReference>
<comment type="caution">
    <text evidence="1">The sequence shown here is derived from an EMBL/GenBank/DDBJ whole genome shotgun (WGS) entry which is preliminary data.</text>
</comment>
<evidence type="ECO:0000313" key="1">
    <source>
        <dbReference type="EMBL" id="NEN22751.1"/>
    </source>
</evidence>
<proteinExistence type="predicted"/>
<gene>
    <name evidence="1" type="ORF">G3O08_04425</name>
</gene>
<organism evidence="1 2">
    <name type="scientific">Cryomorpha ignava</name>
    <dbReference type="NCBI Taxonomy" id="101383"/>
    <lineage>
        <taxon>Bacteria</taxon>
        <taxon>Pseudomonadati</taxon>
        <taxon>Bacteroidota</taxon>
        <taxon>Flavobacteriia</taxon>
        <taxon>Flavobacteriales</taxon>
        <taxon>Cryomorphaceae</taxon>
        <taxon>Cryomorpha</taxon>
    </lineage>
</organism>
<sequence length="268" mass="29264">MKNSTRLFTNENPIILTGRKILALFVAVVFFTTSCSQYEIDAPRKSNSDGKMQAAKSMNTTGRIHIESIKYVEEFDYINDISKYDPFIYTETGTKEFDTQTKLANRICHFYDSLGYSVDRIALNDAVTNSQNLTESDLLAAGMQIEEINYNGEMTALFDSSALSLRDFENELNRLKTDFENDNSLSAASILRLNFNYDIAISLVSEGQNNGAILVGDLEDDLPGLHCGFYLAFYAASFIGLCAATGGIGGAAAVVSFAGSIAGVIEGC</sequence>
<dbReference type="PROSITE" id="PS51257">
    <property type="entry name" value="PROKAR_LIPOPROTEIN"/>
    <property type="match status" value="1"/>
</dbReference>
<name>A0A7K3WNZ7_9FLAO</name>
<evidence type="ECO:0000313" key="2">
    <source>
        <dbReference type="Proteomes" id="UP000486602"/>
    </source>
</evidence>
<keyword evidence="2" id="KW-1185">Reference proteome</keyword>
<reference evidence="1 2" key="1">
    <citation type="submission" date="2020-02" db="EMBL/GenBank/DDBJ databases">
        <title>Out from the shadows clarifying the taxonomy of the family Cryomorphaceae and related taxa by utilizing the GTDB taxonomic framework.</title>
        <authorList>
            <person name="Bowman J.P."/>
        </authorList>
    </citation>
    <scope>NUCLEOTIDE SEQUENCE [LARGE SCALE GENOMIC DNA]</scope>
    <source>
        <strain evidence="1 2">QSSC 1-22</strain>
    </source>
</reference>
<accession>A0A7K3WNZ7</accession>
<dbReference type="AlphaFoldDB" id="A0A7K3WNZ7"/>
<dbReference type="RefSeq" id="WP_163283477.1">
    <property type="nucleotide sequence ID" value="NZ_JAAGVY010000005.1"/>
</dbReference>
<protein>
    <submittedName>
        <fullName evidence="1">Uncharacterized protein</fullName>
    </submittedName>
</protein>